<dbReference type="EMBL" id="BARS01048206">
    <property type="protein sequence ID" value="GAG34058.1"/>
    <property type="molecule type" value="Genomic_DNA"/>
</dbReference>
<name>X0XBM7_9ZZZZ</name>
<protein>
    <submittedName>
        <fullName evidence="2">Uncharacterized protein</fullName>
    </submittedName>
</protein>
<evidence type="ECO:0000313" key="2">
    <source>
        <dbReference type="EMBL" id="GAG34058.1"/>
    </source>
</evidence>
<evidence type="ECO:0000256" key="1">
    <source>
        <dbReference type="SAM" id="MobiDB-lite"/>
    </source>
</evidence>
<feature type="region of interest" description="Disordered" evidence="1">
    <location>
        <begin position="1"/>
        <end position="39"/>
    </location>
</feature>
<accession>X0XBM7</accession>
<sequence length="39" mass="4004">LFVEVPFGVFAGADSNPNGSGSSRSENPPDSLGGESHRE</sequence>
<feature type="compositionally biased region" description="Polar residues" evidence="1">
    <location>
        <begin position="15"/>
        <end position="28"/>
    </location>
</feature>
<comment type="caution">
    <text evidence="2">The sequence shown here is derived from an EMBL/GenBank/DDBJ whole genome shotgun (WGS) entry which is preliminary data.</text>
</comment>
<dbReference type="AlphaFoldDB" id="X0XBM7"/>
<gene>
    <name evidence="2" type="ORF">S01H1_72301</name>
</gene>
<feature type="non-terminal residue" evidence="2">
    <location>
        <position position="1"/>
    </location>
</feature>
<proteinExistence type="predicted"/>
<organism evidence="2">
    <name type="scientific">marine sediment metagenome</name>
    <dbReference type="NCBI Taxonomy" id="412755"/>
    <lineage>
        <taxon>unclassified sequences</taxon>
        <taxon>metagenomes</taxon>
        <taxon>ecological metagenomes</taxon>
    </lineage>
</organism>
<reference evidence="2" key="1">
    <citation type="journal article" date="2014" name="Front. Microbiol.">
        <title>High frequency of phylogenetically diverse reductive dehalogenase-homologous genes in deep subseafloor sedimentary metagenomes.</title>
        <authorList>
            <person name="Kawai M."/>
            <person name="Futagami T."/>
            <person name="Toyoda A."/>
            <person name="Takaki Y."/>
            <person name="Nishi S."/>
            <person name="Hori S."/>
            <person name="Arai W."/>
            <person name="Tsubouchi T."/>
            <person name="Morono Y."/>
            <person name="Uchiyama I."/>
            <person name="Ito T."/>
            <person name="Fujiyama A."/>
            <person name="Inagaki F."/>
            <person name="Takami H."/>
        </authorList>
    </citation>
    <scope>NUCLEOTIDE SEQUENCE</scope>
    <source>
        <strain evidence="2">Expedition CK06-06</strain>
    </source>
</reference>